<dbReference type="Gene3D" id="2.170.150.80">
    <property type="entry name" value="NAC domain"/>
    <property type="match status" value="1"/>
</dbReference>
<dbReference type="EMBL" id="JAATIQ010000014">
    <property type="protein sequence ID" value="KAF4400887.1"/>
    <property type="molecule type" value="Genomic_DNA"/>
</dbReference>
<dbReference type="Pfam" id="PF02365">
    <property type="entry name" value="NAM"/>
    <property type="match status" value="1"/>
</dbReference>
<dbReference type="SUPFAM" id="SSF101941">
    <property type="entry name" value="NAC domain"/>
    <property type="match status" value="1"/>
</dbReference>
<evidence type="ECO:0000256" key="1">
    <source>
        <dbReference type="ARBA" id="ARBA00023015"/>
    </source>
</evidence>
<dbReference type="PROSITE" id="PS51005">
    <property type="entry name" value="NAC"/>
    <property type="match status" value="1"/>
</dbReference>
<sequence length="207" mass="23274">MAPMSLPPGFRFHPTDEELVAYYLDRKITGQTIELEIIPEVDLYKCEPWDLPACMIVIQSTCKPHNGHRFMGNSGHPRLKVTPHTQCFEQLVCGEWLSIDKYPRYAAHAKQKSTCKAIYKDKGPMANKFGTSLLLAFKLTPETLLLSSNTLNKRETYSDHLAAPKSNDLGRGQTLKLRHGLVHDIHEALGVPTCHHQTRGQSLTTAL</sequence>
<dbReference type="AlphaFoldDB" id="A0A7J6I014"/>
<reference evidence="6 7" key="1">
    <citation type="journal article" date="2020" name="bioRxiv">
        <title>Sequence and annotation of 42 cannabis genomes reveals extensive copy number variation in cannabinoid synthesis and pathogen resistance genes.</title>
        <authorList>
            <person name="Mckernan K.J."/>
            <person name="Helbert Y."/>
            <person name="Kane L.T."/>
            <person name="Ebling H."/>
            <person name="Zhang L."/>
            <person name="Liu B."/>
            <person name="Eaton Z."/>
            <person name="Mclaughlin S."/>
            <person name="Kingan S."/>
            <person name="Baybayan P."/>
            <person name="Concepcion G."/>
            <person name="Jordan M."/>
            <person name="Riva A."/>
            <person name="Barbazuk W."/>
            <person name="Harkins T."/>
        </authorList>
    </citation>
    <scope>NUCLEOTIDE SEQUENCE [LARGE SCALE GENOMIC DNA]</scope>
    <source>
        <strain evidence="7">cv. Jamaican Lion 4</strain>
        <tissue evidence="6">Leaf</tissue>
    </source>
</reference>
<organism evidence="6 7">
    <name type="scientific">Cannabis sativa</name>
    <name type="common">Hemp</name>
    <name type="synonym">Marijuana</name>
    <dbReference type="NCBI Taxonomy" id="3483"/>
    <lineage>
        <taxon>Eukaryota</taxon>
        <taxon>Viridiplantae</taxon>
        <taxon>Streptophyta</taxon>
        <taxon>Embryophyta</taxon>
        <taxon>Tracheophyta</taxon>
        <taxon>Spermatophyta</taxon>
        <taxon>Magnoliopsida</taxon>
        <taxon>eudicotyledons</taxon>
        <taxon>Gunneridae</taxon>
        <taxon>Pentapetalae</taxon>
        <taxon>rosids</taxon>
        <taxon>fabids</taxon>
        <taxon>Rosales</taxon>
        <taxon>Cannabaceae</taxon>
        <taxon>Cannabis</taxon>
    </lineage>
</organism>
<keyword evidence="1" id="KW-0805">Transcription regulation</keyword>
<dbReference type="GO" id="GO:0003677">
    <property type="term" value="F:DNA binding"/>
    <property type="evidence" value="ECO:0007669"/>
    <property type="project" value="UniProtKB-KW"/>
</dbReference>
<proteinExistence type="predicted"/>
<gene>
    <name evidence="6" type="ORF">G4B88_004430</name>
</gene>
<dbReference type="PANTHER" id="PTHR31744">
    <property type="entry name" value="PROTEIN CUP-SHAPED COTYLEDON 2-RELATED"/>
    <property type="match status" value="1"/>
</dbReference>
<dbReference type="GO" id="GO:0006355">
    <property type="term" value="P:regulation of DNA-templated transcription"/>
    <property type="evidence" value="ECO:0007669"/>
    <property type="project" value="InterPro"/>
</dbReference>
<dbReference type="PANTHER" id="PTHR31744:SF210">
    <property type="entry name" value="NAC DOMAIN-CONTAINING PROTEIN 86-LIKE"/>
    <property type="match status" value="1"/>
</dbReference>
<dbReference type="Proteomes" id="UP000583929">
    <property type="component" value="Unassembled WGS sequence"/>
</dbReference>
<evidence type="ECO:0000256" key="4">
    <source>
        <dbReference type="ARBA" id="ARBA00023242"/>
    </source>
</evidence>
<dbReference type="InterPro" id="IPR003441">
    <property type="entry name" value="NAC-dom"/>
</dbReference>
<evidence type="ECO:0000313" key="6">
    <source>
        <dbReference type="EMBL" id="KAF4400887.1"/>
    </source>
</evidence>
<evidence type="ECO:0000313" key="7">
    <source>
        <dbReference type="Proteomes" id="UP000583929"/>
    </source>
</evidence>
<feature type="domain" description="NAC" evidence="5">
    <location>
        <begin position="6"/>
        <end position="157"/>
    </location>
</feature>
<comment type="caution">
    <text evidence="6">The sequence shown here is derived from an EMBL/GenBank/DDBJ whole genome shotgun (WGS) entry which is preliminary data.</text>
</comment>
<evidence type="ECO:0000256" key="2">
    <source>
        <dbReference type="ARBA" id="ARBA00023125"/>
    </source>
</evidence>
<protein>
    <recommendedName>
        <fullName evidence="5">NAC domain-containing protein</fullName>
    </recommendedName>
</protein>
<evidence type="ECO:0000259" key="5">
    <source>
        <dbReference type="PROSITE" id="PS51005"/>
    </source>
</evidence>
<dbReference type="InterPro" id="IPR036093">
    <property type="entry name" value="NAC_dom_sf"/>
</dbReference>
<accession>A0A7J6I014</accession>
<keyword evidence="4" id="KW-0539">Nucleus</keyword>
<name>A0A7J6I014_CANSA</name>
<keyword evidence="2" id="KW-0238">DNA-binding</keyword>
<keyword evidence="3" id="KW-0804">Transcription</keyword>
<evidence type="ECO:0000256" key="3">
    <source>
        <dbReference type="ARBA" id="ARBA00023163"/>
    </source>
</evidence>
<keyword evidence="7" id="KW-1185">Reference proteome</keyword>